<dbReference type="GO" id="GO:0070008">
    <property type="term" value="F:serine-type exopeptidase activity"/>
    <property type="evidence" value="ECO:0007669"/>
    <property type="project" value="InterPro"/>
</dbReference>
<evidence type="ECO:0000256" key="4">
    <source>
        <dbReference type="ARBA" id="ARBA00022801"/>
    </source>
</evidence>
<protein>
    <submittedName>
        <fullName evidence="6">Uncharacterized protein</fullName>
    </submittedName>
</protein>
<evidence type="ECO:0000256" key="3">
    <source>
        <dbReference type="ARBA" id="ARBA00022729"/>
    </source>
</evidence>
<gene>
    <name evidence="6" type="ORF">NMOB1V02_LOCUS1233</name>
</gene>
<dbReference type="SUPFAM" id="SSF53474">
    <property type="entry name" value="alpha/beta-Hydrolases"/>
    <property type="match status" value="1"/>
</dbReference>
<dbReference type="Gene3D" id="3.40.50.1820">
    <property type="entry name" value="alpha/beta hydrolase"/>
    <property type="match status" value="4"/>
</dbReference>
<keyword evidence="2" id="KW-0645">Protease</keyword>
<proteinExistence type="inferred from homology"/>
<sequence>MDVGADITAITCCIHAVTSMGTAMVTGKRNEVRHLVKVFNAKNDGACLETVFPVMMDWPCTFIIPFKVDHLSFTTDSRYEQKFLINWDSFRSGGPIFFYAGNEGDIENFAENTGFMWELAPELGAVLIFAEHRYYGESMPFGNDSLSGFMWELAPEFGAVLIFAEHRYYGESMPFGNDSLSIIRRAMMMAITMINTNQPAATDDDDAAARGTTCLLPIIIVCSSAAAIYFVACYYDDEIIRRAMMMAITMMNTNQPAATDDDDAAARGTTCLLPIIIVCSSAAAIVTGMNHDELTPINQQQLMMMMLPHVAQHTKENRAYLSSEQALADFAELLHHLRHADGDTRLRTSPVVAFGGSYGGMLAAWFRTKYPHIVQGAIAASAPVVQFQGFTPCETFNDIVRRDFHAATPSGRCDERFGQSFKLLKAAAQQNDLDQLSKTWKLCKPLKNSTDVDGIIDYLVDLFGNVAMVNYPYAANFIMDLPANPVQVHSMAINHTGKLDCWDVSTSSAQKLGTAAWDFQSIRPSPAMVVVQHAERAACTEMVMPMCTKKANKMFPESKWDLEAYTEKCLGQFSVRPRPDMAMINYGSNWLQAASNIVFRYDGAHHLDLRGSNPAADPPSVTRARDFERDRIREWIAAYQSVTADSLM</sequence>
<organism evidence="6">
    <name type="scientific">Notodromas monacha</name>
    <dbReference type="NCBI Taxonomy" id="399045"/>
    <lineage>
        <taxon>Eukaryota</taxon>
        <taxon>Metazoa</taxon>
        <taxon>Ecdysozoa</taxon>
        <taxon>Arthropoda</taxon>
        <taxon>Crustacea</taxon>
        <taxon>Oligostraca</taxon>
        <taxon>Ostracoda</taxon>
        <taxon>Podocopa</taxon>
        <taxon>Podocopida</taxon>
        <taxon>Cypridocopina</taxon>
        <taxon>Cypridoidea</taxon>
        <taxon>Cyprididae</taxon>
        <taxon>Notodromas</taxon>
    </lineage>
</organism>
<keyword evidence="3" id="KW-0732">Signal</keyword>
<dbReference type="GO" id="GO:0008239">
    <property type="term" value="F:dipeptidyl-peptidase activity"/>
    <property type="evidence" value="ECO:0007669"/>
    <property type="project" value="TreeGrafter"/>
</dbReference>
<evidence type="ECO:0000313" key="7">
    <source>
        <dbReference type="Proteomes" id="UP000678499"/>
    </source>
</evidence>
<dbReference type="InterPro" id="IPR029058">
    <property type="entry name" value="AB_hydrolase_fold"/>
</dbReference>
<accession>A0A7R9BF33</accession>
<comment type="similarity">
    <text evidence="1">Belongs to the peptidase S28 family.</text>
</comment>
<evidence type="ECO:0000256" key="2">
    <source>
        <dbReference type="ARBA" id="ARBA00022670"/>
    </source>
</evidence>
<dbReference type="InterPro" id="IPR008758">
    <property type="entry name" value="Peptidase_S28"/>
</dbReference>
<name>A0A7R9BF33_9CRUS</name>
<reference evidence="6" key="1">
    <citation type="submission" date="2020-11" db="EMBL/GenBank/DDBJ databases">
        <authorList>
            <person name="Tran Van P."/>
        </authorList>
    </citation>
    <scope>NUCLEOTIDE SEQUENCE</scope>
</reference>
<dbReference type="AlphaFoldDB" id="A0A7R9BF33"/>
<dbReference type="Pfam" id="PF05577">
    <property type="entry name" value="Peptidase_S28"/>
    <property type="match status" value="3"/>
</dbReference>
<evidence type="ECO:0000256" key="5">
    <source>
        <dbReference type="ARBA" id="ARBA00023180"/>
    </source>
</evidence>
<dbReference type="PANTHER" id="PTHR11010">
    <property type="entry name" value="PROTEASE S28 PRO-X CARBOXYPEPTIDASE-RELATED"/>
    <property type="match status" value="1"/>
</dbReference>
<dbReference type="EMBL" id="OA882156">
    <property type="protein sequence ID" value="CAD7273341.1"/>
    <property type="molecule type" value="Genomic_DNA"/>
</dbReference>
<dbReference type="GO" id="GO:0006508">
    <property type="term" value="P:proteolysis"/>
    <property type="evidence" value="ECO:0007669"/>
    <property type="project" value="UniProtKB-KW"/>
</dbReference>
<keyword evidence="7" id="KW-1185">Reference proteome</keyword>
<dbReference type="OrthoDB" id="2130629at2759"/>
<dbReference type="Proteomes" id="UP000678499">
    <property type="component" value="Unassembled WGS sequence"/>
</dbReference>
<evidence type="ECO:0000313" key="6">
    <source>
        <dbReference type="EMBL" id="CAD7273341.1"/>
    </source>
</evidence>
<keyword evidence="5" id="KW-0325">Glycoprotein</keyword>
<dbReference type="EMBL" id="CAJPEX010000119">
    <property type="protein sequence ID" value="CAG0913493.1"/>
    <property type="molecule type" value="Genomic_DNA"/>
</dbReference>
<evidence type="ECO:0000256" key="1">
    <source>
        <dbReference type="ARBA" id="ARBA00011079"/>
    </source>
</evidence>
<keyword evidence="4" id="KW-0378">Hydrolase</keyword>
<dbReference type="PANTHER" id="PTHR11010:SF38">
    <property type="entry name" value="LYSOSOMAL PRO-X CARBOXYPEPTIDASE"/>
    <property type="match status" value="1"/>
</dbReference>